<dbReference type="Pfam" id="PF04149">
    <property type="entry name" value="DUF397"/>
    <property type="match status" value="1"/>
</dbReference>
<name>A0A7W3T2M6_9ACTN</name>
<comment type="caution">
    <text evidence="2">The sequence shown here is derived from an EMBL/GenBank/DDBJ whole genome shotgun (WGS) entry which is preliminary data.</text>
</comment>
<reference evidence="3" key="1">
    <citation type="submission" date="2019-10" db="EMBL/GenBank/DDBJ databases">
        <title>Streptomyces sp. nov., a novel actinobacterium isolated from alkaline environment.</title>
        <authorList>
            <person name="Golinska P."/>
        </authorList>
    </citation>
    <scope>NUCLEOTIDE SEQUENCE [LARGE SCALE GENOMIC DNA]</scope>
    <source>
        <strain evidence="3">DSM 42108</strain>
    </source>
</reference>
<proteinExistence type="predicted"/>
<organism evidence="2 3">
    <name type="scientific">Streptomyces calidiresistens</name>
    <dbReference type="NCBI Taxonomy" id="1485586"/>
    <lineage>
        <taxon>Bacteria</taxon>
        <taxon>Bacillati</taxon>
        <taxon>Actinomycetota</taxon>
        <taxon>Actinomycetes</taxon>
        <taxon>Kitasatosporales</taxon>
        <taxon>Streptomycetaceae</taxon>
        <taxon>Streptomyces</taxon>
    </lineage>
</organism>
<dbReference type="AlphaFoldDB" id="A0A7W3T2M6"/>
<dbReference type="InterPro" id="IPR007278">
    <property type="entry name" value="DUF397"/>
</dbReference>
<evidence type="ECO:0000313" key="3">
    <source>
        <dbReference type="Proteomes" id="UP000530234"/>
    </source>
</evidence>
<dbReference type="EMBL" id="VKHS01000176">
    <property type="protein sequence ID" value="MBB0229830.1"/>
    <property type="molecule type" value="Genomic_DNA"/>
</dbReference>
<evidence type="ECO:0000313" key="2">
    <source>
        <dbReference type="EMBL" id="MBB0229830.1"/>
    </source>
</evidence>
<evidence type="ECO:0000259" key="1">
    <source>
        <dbReference type="Pfam" id="PF04149"/>
    </source>
</evidence>
<feature type="domain" description="DUF397" evidence="1">
    <location>
        <begin position="3"/>
        <end position="55"/>
    </location>
</feature>
<sequence>MEAKWQKSSYSEGNGANCVEMARPGRSVLLRESDAPATVLGAPPARLAALLAAIKEGHLGPR</sequence>
<protein>
    <submittedName>
        <fullName evidence="2">DUF397 domain-containing protein</fullName>
    </submittedName>
</protein>
<gene>
    <name evidence="2" type="ORF">FOE67_09965</name>
</gene>
<dbReference type="Proteomes" id="UP000530234">
    <property type="component" value="Unassembled WGS sequence"/>
</dbReference>
<keyword evidence="3" id="KW-1185">Reference proteome</keyword>
<accession>A0A7W3T2M6</accession>